<accession>A0A543HY79</accession>
<evidence type="ECO:0000256" key="2">
    <source>
        <dbReference type="ARBA" id="ARBA00022737"/>
    </source>
</evidence>
<dbReference type="InterPro" id="IPR045078">
    <property type="entry name" value="TST/MPST-like"/>
</dbReference>
<reference evidence="4 5" key="1">
    <citation type="submission" date="2019-06" db="EMBL/GenBank/DDBJ databases">
        <title>Sequencing the genomes of 1000 actinobacteria strains.</title>
        <authorList>
            <person name="Klenk H.-P."/>
        </authorList>
    </citation>
    <scope>NUCLEOTIDE SEQUENCE [LARGE SCALE GENOMIC DNA]</scope>
    <source>
        <strain evidence="4 5">DSM 18031</strain>
    </source>
</reference>
<dbReference type="Gene3D" id="3.40.250.10">
    <property type="entry name" value="Rhodanese-like domain"/>
    <property type="match status" value="2"/>
</dbReference>
<evidence type="ECO:0000313" key="5">
    <source>
        <dbReference type="Proteomes" id="UP000318331"/>
    </source>
</evidence>
<keyword evidence="2" id="KW-0677">Repeat</keyword>
<dbReference type="SMART" id="SM00450">
    <property type="entry name" value="RHOD"/>
    <property type="match status" value="2"/>
</dbReference>
<dbReference type="OrthoDB" id="9770030at2"/>
<keyword evidence="1 4" id="KW-0808">Transferase</keyword>
<keyword evidence="4" id="KW-0670">Pyruvate</keyword>
<dbReference type="EMBL" id="VFPN01000002">
    <property type="protein sequence ID" value="TQM63291.1"/>
    <property type="molecule type" value="Genomic_DNA"/>
</dbReference>
<comment type="caution">
    <text evidence="4">The sequence shown here is derived from an EMBL/GenBank/DDBJ whole genome shotgun (WGS) entry which is preliminary data.</text>
</comment>
<organism evidence="4 5">
    <name type="scientific">Klugiella xanthotipulae</name>
    <dbReference type="NCBI Taxonomy" id="244735"/>
    <lineage>
        <taxon>Bacteria</taxon>
        <taxon>Bacillati</taxon>
        <taxon>Actinomycetota</taxon>
        <taxon>Actinomycetes</taxon>
        <taxon>Micrococcales</taxon>
        <taxon>Microbacteriaceae</taxon>
        <taxon>Klugiella</taxon>
    </lineage>
</organism>
<dbReference type="AlphaFoldDB" id="A0A543HY79"/>
<dbReference type="PANTHER" id="PTHR11364:SF27">
    <property type="entry name" value="SULFURTRANSFERASE"/>
    <property type="match status" value="1"/>
</dbReference>
<dbReference type="InterPro" id="IPR036873">
    <property type="entry name" value="Rhodanese-like_dom_sf"/>
</dbReference>
<dbReference type="GO" id="GO:0004792">
    <property type="term" value="F:thiosulfate-cyanide sulfurtransferase activity"/>
    <property type="evidence" value="ECO:0007669"/>
    <property type="project" value="TreeGrafter"/>
</dbReference>
<evidence type="ECO:0000313" key="4">
    <source>
        <dbReference type="EMBL" id="TQM63291.1"/>
    </source>
</evidence>
<dbReference type="PROSITE" id="PS50206">
    <property type="entry name" value="RHODANESE_3"/>
    <property type="match status" value="2"/>
</dbReference>
<protein>
    <submittedName>
        <fullName evidence="4">Thiosulfate/3-mercaptopyruvate sulfurtransferase</fullName>
    </submittedName>
</protein>
<dbReference type="Proteomes" id="UP000318331">
    <property type="component" value="Unassembled WGS sequence"/>
</dbReference>
<feature type="domain" description="Rhodanese" evidence="3">
    <location>
        <begin position="198"/>
        <end position="293"/>
    </location>
</feature>
<proteinExistence type="predicted"/>
<dbReference type="PANTHER" id="PTHR11364">
    <property type="entry name" value="THIOSULFATE SULFERTANSFERASE"/>
    <property type="match status" value="1"/>
</dbReference>
<keyword evidence="5" id="KW-1185">Reference proteome</keyword>
<dbReference type="CDD" id="cd01448">
    <property type="entry name" value="TST_Repeat_1"/>
    <property type="match status" value="1"/>
</dbReference>
<gene>
    <name evidence="4" type="ORF">FB466_1549</name>
</gene>
<evidence type="ECO:0000256" key="1">
    <source>
        <dbReference type="ARBA" id="ARBA00022679"/>
    </source>
</evidence>
<name>A0A543HY79_9MICO</name>
<feature type="domain" description="Rhodanese" evidence="3">
    <location>
        <begin position="27"/>
        <end position="152"/>
    </location>
</feature>
<dbReference type="SUPFAM" id="SSF52821">
    <property type="entry name" value="Rhodanese/Cell cycle control phosphatase"/>
    <property type="match status" value="2"/>
</dbReference>
<dbReference type="Pfam" id="PF00581">
    <property type="entry name" value="Rhodanese"/>
    <property type="match status" value="2"/>
</dbReference>
<sequence length="297" mass="31059">MEGMSPTLPENPDSPLVSAQWVYDHLGADGLVILDATAFLLDGPGGHPAYVSGDEEYLVGGHLPGAIFADVITEFSDPAGPFPFTRPSAERFATAAGALGISNETSVVVYDGSFGHFASRVWWLFRAFGYDRVVVLDGGLTAWQAAGFPLEVGHVEPTPRTFVARERTELWVDKSFVEGVIAGTESAALVCGLPPREFTGETTAVSRAGHIPGSVSAPVVRLLDRSTKTFLNREALAERLGEATTAKRVVVYCSAGLAAAADALALTVLGHTGVALYDGSLAEWAADAAAPLVTTAG</sequence>
<evidence type="ECO:0000259" key="3">
    <source>
        <dbReference type="PROSITE" id="PS50206"/>
    </source>
</evidence>
<dbReference type="InterPro" id="IPR001763">
    <property type="entry name" value="Rhodanese-like_dom"/>
</dbReference>